<evidence type="ECO:0000256" key="1">
    <source>
        <dbReference type="SAM" id="Phobius"/>
    </source>
</evidence>
<sequence>MPPFRLVLSLSFARAATSTGLDGATFDLEDMSWRADGLLCFLSRTSCAPSDQFAFGLRIAPTNTLHARAEASFACHSLWSTHNATQPPSTRPSSGRPVRVDFGRASVNLTFGKPSAFPFSIVGCVADLPPDGITFSEDVPGAAPTDRPIISQQSVDAGVLAQIRSTFSQSLCGRLQSAIDGLLPAATVGTMLVDEGAAPADEPAGWTHWPQDALHALLSFFVVAKEWLSAATAAATASLLSFVRTAPPYQPALCLAALLLLLLWLCCWCSALGRVRGERAQWRKLIAAHAAATSTASSRMASSLPSAAGSPRAVRKGPLFPQSDLAEPLLGAEAEAADEAHGSSRWWRCSVISAWACIASTVALLSLLYLSLDDPGGSSLALLLLWATGDKDGRDGIPPILASACPSIEDLLAQDVSQLPPSLIILMVAAALIALWPLFTILSLAATLPCAMPPPRGTWRVPCCLSLSQATGRWTVAPAVALVLSSAVARTATVLPGPDRLDGGVLHAELHPGCLITIFTCACLVALLAVDQAVAASIDARFVRRARNRATRVVLHAASLGCIIAGSLLPALEITVYVSLGGSLQPLGSASKVLSVFEAAFEAMGSTLDPMTPVLLSGTWWNLCDVCSLARPQALILSLLLAFMLIAPPVQASARAGSTPYGVTDIVVVVMLASLYILPTAGNGAFGESTGGKLLHDYLGMEGLSIDVMPRQGFWLLFASYFCQQLAGVIA</sequence>
<feature type="transmembrane region" description="Helical" evidence="1">
    <location>
        <begin position="629"/>
        <end position="647"/>
    </location>
</feature>
<keyword evidence="1" id="KW-1133">Transmembrane helix</keyword>
<evidence type="ECO:0000313" key="4">
    <source>
        <dbReference type="Proteomes" id="UP001515480"/>
    </source>
</evidence>
<protein>
    <submittedName>
        <fullName evidence="3">Uncharacterized protein</fullName>
    </submittedName>
</protein>
<organism evidence="3 4">
    <name type="scientific">Prymnesium parvum</name>
    <name type="common">Toxic golden alga</name>
    <dbReference type="NCBI Taxonomy" id="97485"/>
    <lineage>
        <taxon>Eukaryota</taxon>
        <taxon>Haptista</taxon>
        <taxon>Haptophyta</taxon>
        <taxon>Prymnesiophyceae</taxon>
        <taxon>Prymnesiales</taxon>
        <taxon>Prymnesiaceae</taxon>
        <taxon>Prymnesium</taxon>
    </lineage>
</organism>
<dbReference type="Proteomes" id="UP001515480">
    <property type="component" value="Unassembled WGS sequence"/>
</dbReference>
<feature type="transmembrane region" description="Helical" evidence="1">
    <location>
        <begin position="249"/>
        <end position="273"/>
    </location>
</feature>
<dbReference type="AlphaFoldDB" id="A0AB34J0E2"/>
<feature type="transmembrane region" description="Helical" evidence="1">
    <location>
        <begin position="351"/>
        <end position="372"/>
    </location>
</feature>
<accession>A0AB34J0E2</accession>
<feature type="chain" id="PRO_5044334149" evidence="2">
    <location>
        <begin position="19"/>
        <end position="731"/>
    </location>
</feature>
<feature type="transmembrane region" description="Helical" evidence="1">
    <location>
        <begin position="659"/>
        <end position="678"/>
    </location>
</feature>
<name>A0AB34J0E2_PRYPA</name>
<evidence type="ECO:0000256" key="2">
    <source>
        <dbReference type="SAM" id="SignalP"/>
    </source>
</evidence>
<feature type="transmembrane region" description="Helical" evidence="1">
    <location>
        <begin position="510"/>
        <end position="530"/>
    </location>
</feature>
<evidence type="ECO:0000313" key="3">
    <source>
        <dbReference type="EMBL" id="KAL1510134.1"/>
    </source>
</evidence>
<feature type="transmembrane region" description="Helical" evidence="1">
    <location>
        <begin position="423"/>
        <end position="451"/>
    </location>
</feature>
<feature type="transmembrane region" description="Helical" evidence="1">
    <location>
        <begin position="713"/>
        <end position="730"/>
    </location>
</feature>
<keyword evidence="1" id="KW-0812">Transmembrane</keyword>
<proteinExistence type="predicted"/>
<comment type="caution">
    <text evidence="3">The sequence shown here is derived from an EMBL/GenBank/DDBJ whole genome shotgun (WGS) entry which is preliminary data.</text>
</comment>
<reference evidence="3 4" key="1">
    <citation type="journal article" date="2024" name="Science">
        <title>Giant polyketide synthase enzymes in the biosynthesis of giant marine polyether toxins.</title>
        <authorList>
            <person name="Fallon T.R."/>
            <person name="Shende V.V."/>
            <person name="Wierzbicki I.H."/>
            <person name="Pendleton A.L."/>
            <person name="Watervoot N.F."/>
            <person name="Auber R.P."/>
            <person name="Gonzalez D.J."/>
            <person name="Wisecaver J.H."/>
            <person name="Moore B.S."/>
        </authorList>
    </citation>
    <scope>NUCLEOTIDE SEQUENCE [LARGE SCALE GENOMIC DNA]</scope>
    <source>
        <strain evidence="3 4">12B1</strain>
    </source>
</reference>
<keyword evidence="2" id="KW-0732">Signal</keyword>
<keyword evidence="4" id="KW-1185">Reference proteome</keyword>
<dbReference type="EMBL" id="JBGBPQ010000015">
    <property type="protein sequence ID" value="KAL1510134.1"/>
    <property type="molecule type" value="Genomic_DNA"/>
</dbReference>
<feature type="signal peptide" evidence="2">
    <location>
        <begin position="1"/>
        <end position="18"/>
    </location>
</feature>
<keyword evidence="1" id="KW-0472">Membrane</keyword>
<feature type="transmembrane region" description="Helical" evidence="1">
    <location>
        <begin position="550"/>
        <end position="572"/>
    </location>
</feature>
<feature type="transmembrane region" description="Helical" evidence="1">
    <location>
        <begin position="472"/>
        <end position="490"/>
    </location>
</feature>
<gene>
    <name evidence="3" type="ORF">AB1Y20_006466</name>
</gene>